<dbReference type="EMBL" id="FQWZ01000004">
    <property type="protein sequence ID" value="SHG98628.1"/>
    <property type="molecule type" value="Genomic_DNA"/>
</dbReference>
<keyword evidence="2" id="KW-1185">Reference proteome</keyword>
<name>A0A1M5PA37_9GAMM</name>
<reference evidence="1 2" key="1">
    <citation type="submission" date="2016-11" db="EMBL/GenBank/DDBJ databases">
        <authorList>
            <person name="Jaros S."/>
            <person name="Januszkiewicz K."/>
            <person name="Wedrychowicz H."/>
        </authorList>
    </citation>
    <scope>NUCLEOTIDE SEQUENCE [LARGE SCALE GENOMIC DNA]</scope>
    <source>
        <strain evidence="1 2">CGMCC 1.7049</strain>
    </source>
</reference>
<evidence type="ECO:0000313" key="1">
    <source>
        <dbReference type="EMBL" id="SHG98628.1"/>
    </source>
</evidence>
<accession>A0A1M5PA37</accession>
<sequence length="62" mass="6564">MARNKAGNKAHGSIDQRGSNGLFRVRITISGKLHSTSFSTQTAAADGLQAVRADHGRFDPPS</sequence>
<protein>
    <submittedName>
        <fullName evidence="1">Uncharacterized protein</fullName>
    </submittedName>
</protein>
<dbReference type="AlphaFoldDB" id="A0A1M5PA37"/>
<evidence type="ECO:0000313" key="2">
    <source>
        <dbReference type="Proteomes" id="UP000199758"/>
    </source>
</evidence>
<dbReference type="Proteomes" id="UP000199758">
    <property type="component" value="Unassembled WGS sequence"/>
</dbReference>
<dbReference type="RefSeq" id="WP_072897262.1">
    <property type="nucleotide sequence ID" value="NZ_FQWZ01000004.1"/>
</dbReference>
<proteinExistence type="predicted"/>
<organism evidence="1 2">
    <name type="scientific">Hydrocarboniphaga daqingensis</name>
    <dbReference type="NCBI Taxonomy" id="490188"/>
    <lineage>
        <taxon>Bacteria</taxon>
        <taxon>Pseudomonadati</taxon>
        <taxon>Pseudomonadota</taxon>
        <taxon>Gammaproteobacteria</taxon>
        <taxon>Nevskiales</taxon>
        <taxon>Nevskiaceae</taxon>
        <taxon>Hydrocarboniphaga</taxon>
    </lineage>
</organism>
<gene>
    <name evidence="1" type="ORF">SAMN04488068_2115</name>
</gene>